<feature type="coiled-coil region" evidence="3">
    <location>
        <begin position="1663"/>
        <end position="1690"/>
    </location>
</feature>
<dbReference type="InterPro" id="IPR029063">
    <property type="entry name" value="SAM-dependent_MTases_sf"/>
</dbReference>
<evidence type="ECO:0000256" key="3">
    <source>
        <dbReference type="SAM" id="Coils"/>
    </source>
</evidence>
<protein>
    <submittedName>
        <fullName evidence="7">RNase H type-1 domain-containing protein</fullName>
    </submittedName>
</protein>
<keyword evidence="2" id="KW-0808">Transferase</keyword>
<dbReference type="EMBL" id="CAMXCT030005746">
    <property type="protein sequence ID" value="CAL4800483.1"/>
    <property type="molecule type" value="Genomic_DNA"/>
</dbReference>
<evidence type="ECO:0000256" key="1">
    <source>
        <dbReference type="ARBA" id="ARBA00022603"/>
    </source>
</evidence>
<dbReference type="InterPro" id="IPR001525">
    <property type="entry name" value="C5_MeTfrase"/>
</dbReference>
<keyword evidence="3" id="KW-0175">Coiled coil</keyword>
<evidence type="ECO:0000256" key="4">
    <source>
        <dbReference type="SAM" id="MobiDB-lite"/>
    </source>
</evidence>
<keyword evidence="1" id="KW-0489">Methyltransferase</keyword>
<dbReference type="OrthoDB" id="332711at2759"/>
<name>A0A9P1DPG3_9DINO</name>
<dbReference type="Proteomes" id="UP001152797">
    <property type="component" value="Unassembled WGS sequence"/>
</dbReference>
<reference evidence="6" key="2">
    <citation type="submission" date="2024-04" db="EMBL/GenBank/DDBJ databases">
        <authorList>
            <person name="Chen Y."/>
            <person name="Shah S."/>
            <person name="Dougan E. K."/>
            <person name="Thang M."/>
            <person name="Chan C."/>
        </authorList>
    </citation>
    <scope>NUCLEOTIDE SEQUENCE [LARGE SCALE GENOMIC DNA]</scope>
</reference>
<feature type="region of interest" description="Disordered" evidence="4">
    <location>
        <begin position="1745"/>
        <end position="1767"/>
    </location>
</feature>
<sequence length="1880" mass="211017">MNFHNFEDAGKRILSFASQERLRPYRCLRRKVCNFRLKVGNVVSMNDAGVLVCCDIEDDAGRHMKQVFMDKNLIDCECPADDRKTEVRAVVSNAQWKHVMSVHQDCIVLGAKVEDGKIYTNHAEAAVVPVRAISDIPEDAPMPMGELFAGGFSGWTHAAAAMCRLGINVNHVWALDKDPVACQAYAMTHQPEVHVRGPVEASTAVEEERVGGKFPSLLFQTAIQHVWWLTFASLFMSEVIAMSAPCPAWSLADAAPGLMRNDGMLIVVAIFYTAMLRPRIFVSENVSNLKAHRHWRLISWIIEWLNYRVHMNQSFDLKEVIPQARDRVIMVCVDALDIEISRVNPVKWPVTRKHTLRTYGAICDLDNEWQQRARLDDAELKMYLDPANLPKEFSRGHAKKTSRDVLAYRLKDLDSVASCILTSYGRPAALSDSLVRRGGIYGSLIMIGPVVRKLVAPEFAILMGLIHRQWIPEPEYQSTMIFGNAIAVPHALIGLLNAVAVVRDPWVLQGIPEVFAAIFRESMNASNICIQPEAGGFCIRRKDCDDSDIPATIPIFEFAKIKVRSPMHSFELTVEVGLNVSEVIARLTAESFPARLEVCIEGAADLKFPLPQGLCMTAHDMVISANVPSCLLLTEQGIKKCDWPFILVLFPDGMLAVLRQGDALVVDVLAAVHQFSEALTDPFIDFMGRGLNDGETCPNVVLLCDPMKTLEFGERMHVLPVFEMLAESFHAAIKVREIHEFIQWIERTGIHSVVLAVGWHFLVQLSIDEDETPKDVLLLPRFGRLAVPPQAIAQIIITRVFLNQISLIFERVADDRTVRVSIKLWDSWIWERDIDENMTTQFILDAWLYAHEMFGNRSPCRLIAFGQQINPEWQIKNYDQRDPNGRRILKIHVILQIRGGGPPTPPLPSKRAMPDAFRFDELSDLEDHQPSRLISVLLQNLVEMHDFNSRMELGYLRNAAFRTDSVGFSMISTIPTVVRFLRDLNLTGIELVLQAIGWHAVMHFEDCRDPPTVKLMIIPRAGVKHLAMETVKSFLAHAIAAKAMPYPRMSAEGVCVRVKMCDSWIVGAVYHAKTLMGDFCDSWFRITSIFGEPSNMRLVCQSRSANPDKMLEDYVSVDEHGIRYVKFFLVLQLRGGGPKNMPGQPAIKQKNELAKHLLEVGCTIDDISIFVDKLVSVAGIPAIANCLKPKDLATRMSNIDKLAAAMKLSVPSSKPIEANIRKNTAKKVNASGLKQEHVCAANFMLQKGFFFCEDGSEAKPCENIKHGTCGIALVDPGDAAPWIRQAVSITQDELALLVLGPCPFPSSNCKRLDVPAITEQQAPVLLSCCFHQLGQKKVEFRRPSDISVSVEETCVLAITVFKDEVDQEAWDEVVQSPVRAVFDMIRSLSVQIETKSPPWGRTWRDQSGKCAASVAMSLQFHVRVASTKVSDLLNISGLRGVYIAVKTEEKKPDPQFSVLWLDLPLADLKVAAASNKSSLGLVRISRGSGAKISRGIRFRTDELQEAAKLLKPAAALPVSIQIKFTAKLAPTPLGVTFETVKELIDTKQWKARPIKPLGAQAWLLGFAEKVDESWISWNEKMLLLTWDIEKKQKELQTVLAGQQNLKFVAKHPIKLNEDDPWASYIKKNGSTPLSVANAVSSNPAVRACEGPIEQRFKEQDVKINELKSTVNDMSKRLESAEQSRSDFKKEVADQFNDVRGQVKNQVDSLSKHFDATLERAMRRQDSQLEGSFAELKALILNKPLPAKKAKTEKPKRQGEDDDGDEGLLPLDRVMTFQDIVLAEVDEPSDECRYKNYKMIYKRQPRKHKPLTRLDGPAEERKLRDDEMRRLIQQVPTDKARAFAFDIDWDAVHGNNIIEKKLRPWVKKKAQRLVTCVAVLF</sequence>
<dbReference type="SUPFAM" id="SSF53335">
    <property type="entry name" value="S-adenosyl-L-methionine-dependent methyltransferases"/>
    <property type="match status" value="1"/>
</dbReference>
<organism evidence="5">
    <name type="scientific">Cladocopium goreaui</name>
    <dbReference type="NCBI Taxonomy" id="2562237"/>
    <lineage>
        <taxon>Eukaryota</taxon>
        <taxon>Sar</taxon>
        <taxon>Alveolata</taxon>
        <taxon>Dinophyceae</taxon>
        <taxon>Suessiales</taxon>
        <taxon>Symbiodiniaceae</taxon>
        <taxon>Cladocopium</taxon>
    </lineage>
</organism>
<dbReference type="Gene3D" id="1.20.1390.10">
    <property type="entry name" value="PWI domain"/>
    <property type="match status" value="1"/>
</dbReference>
<gene>
    <name evidence="5" type="ORF">C1SCF055_LOCUS38167</name>
</gene>
<comment type="caution">
    <text evidence="5">The sequence shown here is derived from an EMBL/GenBank/DDBJ whole genome shotgun (WGS) entry which is preliminary data.</text>
</comment>
<dbReference type="Pfam" id="PF00145">
    <property type="entry name" value="DNA_methylase"/>
    <property type="match status" value="1"/>
</dbReference>
<evidence type="ECO:0000313" key="8">
    <source>
        <dbReference type="Proteomes" id="UP001152797"/>
    </source>
</evidence>
<proteinExistence type="predicted"/>
<dbReference type="EMBL" id="CAMXCT020005746">
    <property type="protein sequence ID" value="CAL1166546.1"/>
    <property type="molecule type" value="Genomic_DNA"/>
</dbReference>
<feature type="compositionally biased region" description="Basic and acidic residues" evidence="4">
    <location>
        <begin position="1749"/>
        <end position="1758"/>
    </location>
</feature>
<evidence type="ECO:0000313" key="5">
    <source>
        <dbReference type="EMBL" id="CAI4013171.1"/>
    </source>
</evidence>
<dbReference type="GO" id="GO:0008168">
    <property type="term" value="F:methyltransferase activity"/>
    <property type="evidence" value="ECO:0007669"/>
    <property type="project" value="UniProtKB-KW"/>
</dbReference>
<accession>A0A9P1DPG3</accession>
<dbReference type="GO" id="GO:0032259">
    <property type="term" value="P:methylation"/>
    <property type="evidence" value="ECO:0007669"/>
    <property type="project" value="UniProtKB-KW"/>
</dbReference>
<reference evidence="5" key="1">
    <citation type="submission" date="2022-10" db="EMBL/GenBank/DDBJ databases">
        <authorList>
            <person name="Chen Y."/>
            <person name="Dougan E. K."/>
            <person name="Chan C."/>
            <person name="Rhodes N."/>
            <person name="Thang M."/>
        </authorList>
    </citation>
    <scope>NUCLEOTIDE SEQUENCE</scope>
</reference>
<keyword evidence="8" id="KW-1185">Reference proteome</keyword>
<dbReference type="Gene3D" id="3.40.50.150">
    <property type="entry name" value="Vaccinia Virus protein VP39"/>
    <property type="match status" value="1"/>
</dbReference>
<evidence type="ECO:0000313" key="6">
    <source>
        <dbReference type="EMBL" id="CAL1166546.1"/>
    </source>
</evidence>
<evidence type="ECO:0000313" key="7">
    <source>
        <dbReference type="EMBL" id="CAL4800483.1"/>
    </source>
</evidence>
<dbReference type="EMBL" id="CAMXCT010005746">
    <property type="protein sequence ID" value="CAI4013171.1"/>
    <property type="molecule type" value="Genomic_DNA"/>
</dbReference>
<evidence type="ECO:0000256" key="2">
    <source>
        <dbReference type="ARBA" id="ARBA00022679"/>
    </source>
</evidence>